<dbReference type="PROSITE" id="PS52004">
    <property type="entry name" value="KS3_2"/>
    <property type="match status" value="1"/>
</dbReference>
<dbReference type="GO" id="GO:0006633">
    <property type="term" value="P:fatty acid biosynthetic process"/>
    <property type="evidence" value="ECO:0007669"/>
    <property type="project" value="TreeGrafter"/>
</dbReference>
<dbReference type="SUPFAM" id="SSF47336">
    <property type="entry name" value="ACP-like"/>
    <property type="match status" value="1"/>
</dbReference>
<evidence type="ECO:0000256" key="3">
    <source>
        <dbReference type="ARBA" id="ARBA00022679"/>
    </source>
</evidence>
<dbReference type="Pfam" id="PF00109">
    <property type="entry name" value="ketoacyl-synt"/>
    <property type="match status" value="1"/>
</dbReference>
<dbReference type="SUPFAM" id="SSF52151">
    <property type="entry name" value="FabD/lysophospholipase-like"/>
    <property type="match status" value="1"/>
</dbReference>
<evidence type="ECO:0000313" key="7">
    <source>
        <dbReference type="EMBL" id="RJG06514.1"/>
    </source>
</evidence>
<feature type="region of interest" description="Disordered" evidence="4">
    <location>
        <begin position="886"/>
        <end position="912"/>
    </location>
</feature>
<protein>
    <submittedName>
        <fullName evidence="7">Acyltransferase domain-containing protein</fullName>
    </submittedName>
</protein>
<dbReference type="Gene3D" id="3.30.70.3290">
    <property type="match status" value="1"/>
</dbReference>
<keyword evidence="1" id="KW-0596">Phosphopantetheine</keyword>
<dbReference type="InterPro" id="IPR050091">
    <property type="entry name" value="PKS_NRPS_Biosynth_Enz"/>
</dbReference>
<dbReference type="GO" id="GO:0004312">
    <property type="term" value="F:fatty acid synthase activity"/>
    <property type="evidence" value="ECO:0007669"/>
    <property type="project" value="TreeGrafter"/>
</dbReference>
<dbReference type="InterPro" id="IPR009081">
    <property type="entry name" value="PP-bd_ACP"/>
</dbReference>
<keyword evidence="7" id="KW-0012">Acyltransferase</keyword>
<dbReference type="InterPro" id="IPR006162">
    <property type="entry name" value="Ppantetheine_attach_site"/>
</dbReference>
<reference evidence="7 8" key="1">
    <citation type="submission" date="2018-09" db="EMBL/GenBank/DDBJ databases">
        <authorList>
            <person name="Zhu H."/>
        </authorList>
    </citation>
    <scope>NUCLEOTIDE SEQUENCE [LARGE SCALE GENOMIC DNA]</scope>
    <source>
        <strain evidence="7 8">K2R10-39</strain>
    </source>
</reference>
<keyword evidence="2" id="KW-0597">Phosphoprotein</keyword>
<dbReference type="SMART" id="SM00825">
    <property type="entry name" value="PKS_KS"/>
    <property type="match status" value="1"/>
</dbReference>
<dbReference type="Pfam" id="PF16197">
    <property type="entry name" value="KAsynt_C_assoc"/>
    <property type="match status" value="1"/>
</dbReference>
<dbReference type="OrthoDB" id="8824838at2"/>
<feature type="domain" description="Ketosynthase family 3 (KS3)" evidence="6">
    <location>
        <begin position="6"/>
        <end position="428"/>
    </location>
</feature>
<evidence type="ECO:0000256" key="4">
    <source>
        <dbReference type="SAM" id="MobiDB-lite"/>
    </source>
</evidence>
<dbReference type="CDD" id="cd00833">
    <property type="entry name" value="PKS"/>
    <property type="match status" value="1"/>
</dbReference>
<dbReference type="InterPro" id="IPR014031">
    <property type="entry name" value="Ketoacyl_synth_C"/>
</dbReference>
<dbReference type="InterPro" id="IPR016039">
    <property type="entry name" value="Thiolase-like"/>
</dbReference>
<dbReference type="Gene3D" id="1.10.1200.10">
    <property type="entry name" value="ACP-like"/>
    <property type="match status" value="1"/>
</dbReference>
<dbReference type="InterPro" id="IPR036736">
    <property type="entry name" value="ACP-like_sf"/>
</dbReference>
<dbReference type="PANTHER" id="PTHR43775">
    <property type="entry name" value="FATTY ACID SYNTHASE"/>
    <property type="match status" value="1"/>
</dbReference>
<dbReference type="SUPFAM" id="SSF53901">
    <property type="entry name" value="Thiolase-like"/>
    <property type="match status" value="1"/>
</dbReference>
<organism evidence="7 8">
    <name type="scientific">Noviherbaspirillum cavernae</name>
    <dbReference type="NCBI Taxonomy" id="2320862"/>
    <lineage>
        <taxon>Bacteria</taxon>
        <taxon>Pseudomonadati</taxon>
        <taxon>Pseudomonadota</taxon>
        <taxon>Betaproteobacteria</taxon>
        <taxon>Burkholderiales</taxon>
        <taxon>Oxalobacteraceae</taxon>
        <taxon>Noviherbaspirillum</taxon>
    </lineage>
</organism>
<evidence type="ECO:0000259" key="5">
    <source>
        <dbReference type="PROSITE" id="PS50075"/>
    </source>
</evidence>
<dbReference type="EMBL" id="QYUN01000002">
    <property type="protein sequence ID" value="RJG06514.1"/>
    <property type="molecule type" value="Genomic_DNA"/>
</dbReference>
<sequence>MPNDDESSIAIVAMECRIPQASDVDALWDLLMQEKYTITDLQDEQIQQAGVAQEVLGKPNYVKRAGILDDIDRFDAGYFDIGAKEADVLDVQQRAMLESAVTLLNRGNIDPARSKQRIGVFAGSAFSSYLFGVLERDDLIDALGEMVVRHGNDKDFLATRTSYKLNLKGPSLNVQTSCSTGIVAVHVACQSLLLNECDAAIAGAVCIKLPQDAGYLYQEDGVLSPDGNCRPFAADSNGTIFTNGLGLVLLKRLSDAVDDGDEIVAVIKASAINNDGSMKVGFTAPSVTGQVEALRDAIQIADINPEDIQYIEAHGTGTALGDPIEVDAIRQAYGEAGTPCGIGSLKANFGHFNIAAGIIGLIKAALILKHKKIPATLHVKEVNPNLGLEQSRFYVTGRSTELDTSRPQIVAVSAFGMGGTNSHVILQNHEDRREVSSPSEESYRIFTLSAKSEGALNRLAGDHQAYFSSDPFASFADAAHTAYFCRPLLPNRLAFVARSHKEALSRLKSGQYNRRLSKDSRLMAFVFSGQGTQNVDMGSTLAGESPQFKQQLDRVLAVFKVEHGLDLSAYLWNRDKEQDISSTLITQPLLFAVEFALARTLLDIGVAPNYVFGHSLGELIAAAVSGVFDLQTAAAVVMKRAQSMVRCEPGAMLAAESLDGLEELLQERAVSVAAHNSPKQFVVSGGFEQIDAAADIFKSRGFGHQRLKTSHAFHSHMMRQAAAEFLEFMKGVPFNDARIPIVSNITGRILTEYEYKNPIYWSDHLLRSVQFAKSVQTLHELGVRNFIEIGHGYAMSNLVQANLATRPNGESKVVQALGGVDEEYSSFLNTIAAYWTMSDRVALDPFVVGRRRAALPAYPFDRTRHWIEPVIGFGKRGARMVETPASCQQMEAAASTPGASQGPTHPAPQPVEHVQDNPVESVVADIYATYLGSADIDRQTAFFDLGGNSLIAIQLINKLRETFQLDIPMRGFYENSSIADISLQIANKLLEGAKHG</sequence>
<dbReference type="Pfam" id="PF02801">
    <property type="entry name" value="Ketoacyl-synt_C"/>
    <property type="match status" value="1"/>
</dbReference>
<dbReference type="PANTHER" id="PTHR43775:SF51">
    <property type="entry name" value="INACTIVE PHENOLPHTHIOCEROL SYNTHESIS POLYKETIDE SYNTHASE TYPE I PKS1-RELATED"/>
    <property type="match status" value="1"/>
</dbReference>
<keyword evidence="8" id="KW-1185">Reference proteome</keyword>
<name>A0A418X229_9BURK</name>
<dbReference type="InterPro" id="IPR014043">
    <property type="entry name" value="Acyl_transferase_dom"/>
</dbReference>
<dbReference type="PROSITE" id="PS50075">
    <property type="entry name" value="CARRIER"/>
    <property type="match status" value="1"/>
</dbReference>
<dbReference type="SMART" id="SM00827">
    <property type="entry name" value="PKS_AT"/>
    <property type="match status" value="1"/>
</dbReference>
<dbReference type="PROSITE" id="PS00012">
    <property type="entry name" value="PHOSPHOPANTETHEINE"/>
    <property type="match status" value="1"/>
</dbReference>
<dbReference type="Gene3D" id="3.40.366.10">
    <property type="entry name" value="Malonyl-Coenzyme A Acyl Carrier Protein, domain 2"/>
    <property type="match status" value="1"/>
</dbReference>
<dbReference type="Gene3D" id="3.40.47.10">
    <property type="match status" value="1"/>
</dbReference>
<dbReference type="RefSeq" id="WP_119739158.1">
    <property type="nucleotide sequence ID" value="NZ_QYUN01000002.1"/>
</dbReference>
<dbReference type="InterPro" id="IPR014030">
    <property type="entry name" value="Ketoacyl_synth_N"/>
</dbReference>
<evidence type="ECO:0000259" key="6">
    <source>
        <dbReference type="PROSITE" id="PS52004"/>
    </source>
</evidence>
<dbReference type="Pfam" id="PF00550">
    <property type="entry name" value="PP-binding"/>
    <property type="match status" value="1"/>
</dbReference>
<dbReference type="InterPro" id="IPR020806">
    <property type="entry name" value="PKS_PP-bd"/>
</dbReference>
<dbReference type="SUPFAM" id="SSF55048">
    <property type="entry name" value="Probable ACP-binding domain of malonyl-CoA ACP transacylase"/>
    <property type="match status" value="1"/>
</dbReference>
<dbReference type="AlphaFoldDB" id="A0A418X229"/>
<dbReference type="GO" id="GO:0031177">
    <property type="term" value="F:phosphopantetheine binding"/>
    <property type="evidence" value="ECO:0007669"/>
    <property type="project" value="InterPro"/>
</dbReference>
<proteinExistence type="predicted"/>
<evidence type="ECO:0000256" key="2">
    <source>
        <dbReference type="ARBA" id="ARBA00022553"/>
    </source>
</evidence>
<dbReference type="InterPro" id="IPR001227">
    <property type="entry name" value="Ac_transferase_dom_sf"/>
</dbReference>
<dbReference type="InterPro" id="IPR016036">
    <property type="entry name" value="Malonyl_transacylase_ACP-bd"/>
</dbReference>
<dbReference type="InterPro" id="IPR016035">
    <property type="entry name" value="Acyl_Trfase/lysoPLipase"/>
</dbReference>
<evidence type="ECO:0000256" key="1">
    <source>
        <dbReference type="ARBA" id="ARBA00022450"/>
    </source>
</evidence>
<gene>
    <name evidence="7" type="ORF">D3870_11275</name>
</gene>
<accession>A0A418X229</accession>
<comment type="caution">
    <text evidence="7">The sequence shown here is derived from an EMBL/GenBank/DDBJ whole genome shotgun (WGS) entry which is preliminary data.</text>
</comment>
<dbReference type="Proteomes" id="UP000285190">
    <property type="component" value="Unassembled WGS sequence"/>
</dbReference>
<keyword evidence="3 7" id="KW-0808">Transferase</keyword>
<evidence type="ECO:0000313" key="8">
    <source>
        <dbReference type="Proteomes" id="UP000285190"/>
    </source>
</evidence>
<dbReference type="Pfam" id="PF00698">
    <property type="entry name" value="Acyl_transf_1"/>
    <property type="match status" value="1"/>
</dbReference>
<dbReference type="InterPro" id="IPR032821">
    <property type="entry name" value="PKS_assoc"/>
</dbReference>
<feature type="domain" description="Carrier" evidence="5">
    <location>
        <begin position="914"/>
        <end position="989"/>
    </location>
</feature>
<dbReference type="SMART" id="SM00823">
    <property type="entry name" value="PKS_PP"/>
    <property type="match status" value="1"/>
</dbReference>
<dbReference type="InterPro" id="IPR020841">
    <property type="entry name" value="PKS_Beta-ketoAc_synthase_dom"/>
</dbReference>